<organism evidence="2 4">
    <name type="scientific">Aneurinibacillus migulanus</name>
    <name type="common">Bacillus migulanus</name>
    <dbReference type="NCBI Taxonomy" id="47500"/>
    <lineage>
        <taxon>Bacteria</taxon>
        <taxon>Bacillati</taxon>
        <taxon>Bacillota</taxon>
        <taxon>Bacilli</taxon>
        <taxon>Bacillales</taxon>
        <taxon>Paenibacillaceae</taxon>
        <taxon>Aneurinibacillus group</taxon>
        <taxon>Aneurinibacillus</taxon>
    </lineage>
</organism>
<evidence type="ECO:0000256" key="1">
    <source>
        <dbReference type="SAM" id="Phobius"/>
    </source>
</evidence>
<keyword evidence="1" id="KW-0472">Membrane</keyword>
<reference evidence="3 5" key="2">
    <citation type="submission" date="2016-10" db="EMBL/GenBank/DDBJ databases">
        <authorList>
            <person name="de Groot N.N."/>
        </authorList>
    </citation>
    <scope>NUCLEOTIDE SEQUENCE [LARGE SCALE GENOMIC DNA]</scope>
    <source>
        <strain evidence="3 5">DSM 2895</strain>
    </source>
</reference>
<dbReference type="EMBL" id="FNED01000015">
    <property type="protein sequence ID" value="SDJ31970.1"/>
    <property type="molecule type" value="Genomic_DNA"/>
</dbReference>
<reference evidence="2 4" key="1">
    <citation type="submission" date="2015-07" db="EMBL/GenBank/DDBJ databases">
        <title>Fjat-14205 dsm 2895.</title>
        <authorList>
            <person name="Liu B."/>
            <person name="Wang J."/>
            <person name="Zhu Y."/>
            <person name="Liu G."/>
            <person name="Chen Q."/>
            <person name="Chen Z."/>
            <person name="Lan J."/>
            <person name="Che J."/>
            <person name="Ge C."/>
            <person name="Shi H."/>
            <person name="Pan Z."/>
            <person name="Liu X."/>
        </authorList>
    </citation>
    <scope>NUCLEOTIDE SEQUENCE [LARGE SCALE GENOMIC DNA]</scope>
    <source>
        <strain evidence="2 4">DSM 2895</strain>
    </source>
</reference>
<dbReference type="OrthoDB" id="2971402at2"/>
<keyword evidence="1" id="KW-1133">Transmembrane helix</keyword>
<proteinExistence type="predicted"/>
<dbReference type="Proteomes" id="UP000182836">
    <property type="component" value="Unassembled WGS sequence"/>
</dbReference>
<feature type="transmembrane region" description="Helical" evidence="1">
    <location>
        <begin position="52"/>
        <end position="72"/>
    </location>
</feature>
<dbReference type="AlphaFoldDB" id="A0A0D1VIV8"/>
<protein>
    <submittedName>
        <fullName evidence="2">Uncharacterized protein</fullName>
    </submittedName>
</protein>
<feature type="transmembrane region" description="Helical" evidence="1">
    <location>
        <begin position="25"/>
        <end position="46"/>
    </location>
</feature>
<evidence type="ECO:0000313" key="5">
    <source>
        <dbReference type="Proteomes" id="UP000182836"/>
    </source>
</evidence>
<name>A0A0D1VIV8_ANEMI</name>
<accession>A0A0D1VIV8</accession>
<sequence length="145" mass="16873">MKKQQGNILRHEEASAKDIYLKRPVMYKLIETLLYIIVMFGLLNFLPQGRMTVFIIAMAAAIIIVGFAPMIYKAILHPTYKLSRTHLVLRVGKNEESVPLNELQRVSVWKPTYRTRSGKKYHVMASQEFLEEVDKQIARIQKRGR</sequence>
<dbReference type="RefSeq" id="WP_043067060.1">
    <property type="nucleotide sequence ID" value="NZ_BJOA01000272.1"/>
</dbReference>
<dbReference type="GeneID" id="42309203"/>
<dbReference type="STRING" id="47500.AF333_29170"/>
<keyword evidence="1" id="KW-0812">Transmembrane</keyword>
<dbReference type="Proteomes" id="UP000037269">
    <property type="component" value="Unassembled WGS sequence"/>
</dbReference>
<gene>
    <name evidence="2" type="ORF">AF333_29170</name>
    <name evidence="3" type="ORF">SAMN04487909_115124</name>
</gene>
<dbReference type="PATRIC" id="fig|47500.12.peg.5600"/>
<evidence type="ECO:0000313" key="2">
    <source>
        <dbReference type="EMBL" id="KON84046.1"/>
    </source>
</evidence>
<keyword evidence="4" id="KW-1185">Reference proteome</keyword>
<dbReference type="EMBL" id="LGUG01000013">
    <property type="protein sequence ID" value="KON84046.1"/>
    <property type="molecule type" value="Genomic_DNA"/>
</dbReference>
<evidence type="ECO:0000313" key="4">
    <source>
        <dbReference type="Proteomes" id="UP000037269"/>
    </source>
</evidence>
<evidence type="ECO:0000313" key="3">
    <source>
        <dbReference type="EMBL" id="SDJ31970.1"/>
    </source>
</evidence>